<feature type="transmembrane region" description="Helical" evidence="1">
    <location>
        <begin position="47"/>
        <end position="68"/>
    </location>
</feature>
<dbReference type="Proteomes" id="UP000319502">
    <property type="component" value="Unassembled WGS sequence"/>
</dbReference>
<accession>A0A557QY04</accession>
<evidence type="ECO:0000313" key="2">
    <source>
        <dbReference type="EMBL" id="TVO57791.1"/>
    </source>
</evidence>
<feature type="transmembrane region" description="Helical" evidence="1">
    <location>
        <begin position="12"/>
        <end position="35"/>
    </location>
</feature>
<organism evidence="2 3">
    <name type="scientific">Denitromonas halophila</name>
    <dbReference type="NCBI Taxonomy" id="1629404"/>
    <lineage>
        <taxon>Bacteria</taxon>
        <taxon>Pseudomonadati</taxon>
        <taxon>Pseudomonadota</taxon>
        <taxon>Betaproteobacteria</taxon>
        <taxon>Rhodocyclales</taxon>
        <taxon>Zoogloeaceae</taxon>
        <taxon>Denitromonas</taxon>
    </lineage>
</organism>
<evidence type="ECO:0000313" key="3">
    <source>
        <dbReference type="Proteomes" id="UP000319502"/>
    </source>
</evidence>
<keyword evidence="1" id="KW-0812">Transmembrane</keyword>
<dbReference type="AlphaFoldDB" id="A0A557QY04"/>
<proteinExistence type="predicted"/>
<sequence>MKDVAGRVGSIVLVLLGFAAIAPTAFVTLFGLFVTGGLAFKDGLNATMLWTAIALLVPTASLACLLWLTTRHRSLRLSEVPALVWTGLAAGVLAGLYMTAKLPPASINTASTWFKIGGGPLLLAPVVVFIIWYRGRNTNPE</sequence>
<protein>
    <submittedName>
        <fullName evidence="2">Uncharacterized protein</fullName>
    </submittedName>
</protein>
<reference evidence="2 3" key="1">
    <citation type="submission" date="2019-07" db="EMBL/GenBank/DDBJ databases">
        <title>The pathways for chlorine oxyanion respiration interact through the shared metabolite chlorate.</title>
        <authorList>
            <person name="Barnum T.P."/>
            <person name="Cheng Y."/>
            <person name="Hill K.A."/>
            <person name="Lucas L.N."/>
            <person name="Carlson H.K."/>
            <person name="Coates J.D."/>
        </authorList>
    </citation>
    <scope>NUCLEOTIDE SEQUENCE [LARGE SCALE GENOMIC DNA]</scope>
    <source>
        <strain evidence="2 3">SFB-3</strain>
    </source>
</reference>
<dbReference type="EMBL" id="VMNK01000006">
    <property type="protein sequence ID" value="TVO57791.1"/>
    <property type="molecule type" value="Genomic_DNA"/>
</dbReference>
<feature type="transmembrane region" description="Helical" evidence="1">
    <location>
        <begin position="112"/>
        <end position="133"/>
    </location>
</feature>
<feature type="transmembrane region" description="Helical" evidence="1">
    <location>
        <begin position="80"/>
        <end position="100"/>
    </location>
</feature>
<name>A0A557QY04_9RHOO</name>
<keyword evidence="1" id="KW-1133">Transmembrane helix</keyword>
<comment type="caution">
    <text evidence="2">The sequence shown here is derived from an EMBL/GenBank/DDBJ whole genome shotgun (WGS) entry which is preliminary data.</text>
</comment>
<dbReference type="RefSeq" id="WP_144309244.1">
    <property type="nucleotide sequence ID" value="NZ_VMNK01000006.1"/>
</dbReference>
<keyword evidence="3" id="KW-1185">Reference proteome</keyword>
<evidence type="ECO:0000256" key="1">
    <source>
        <dbReference type="SAM" id="Phobius"/>
    </source>
</evidence>
<gene>
    <name evidence="2" type="ORF">FHP91_08990</name>
</gene>
<keyword evidence="1" id="KW-0472">Membrane</keyword>